<gene>
    <name evidence="2" type="ORF">PCOR1329_LOCUS15874</name>
</gene>
<proteinExistence type="predicted"/>
<evidence type="ECO:0000313" key="3">
    <source>
        <dbReference type="Proteomes" id="UP001189429"/>
    </source>
</evidence>
<reference evidence="2" key="1">
    <citation type="submission" date="2023-10" db="EMBL/GenBank/DDBJ databases">
        <authorList>
            <person name="Chen Y."/>
            <person name="Shah S."/>
            <person name="Dougan E. K."/>
            <person name="Thang M."/>
            <person name="Chan C."/>
        </authorList>
    </citation>
    <scope>NUCLEOTIDE SEQUENCE [LARGE SCALE GENOMIC DNA]</scope>
</reference>
<dbReference type="Proteomes" id="UP001189429">
    <property type="component" value="Unassembled WGS sequence"/>
</dbReference>
<keyword evidence="3" id="KW-1185">Reference proteome</keyword>
<feature type="compositionally biased region" description="Acidic residues" evidence="1">
    <location>
        <begin position="558"/>
        <end position="567"/>
    </location>
</feature>
<feature type="region of interest" description="Disordered" evidence="1">
    <location>
        <begin position="531"/>
        <end position="570"/>
    </location>
</feature>
<comment type="caution">
    <text evidence="2">The sequence shown here is derived from an EMBL/GenBank/DDBJ whole genome shotgun (WGS) entry which is preliminary data.</text>
</comment>
<evidence type="ECO:0000313" key="2">
    <source>
        <dbReference type="EMBL" id="CAK0811152.1"/>
    </source>
</evidence>
<sequence length="751" mass="81810">MCPVGTCYFSSFLRRGRGVFQPACEHGFLRRRSREAALAVMHATPWRLDLASFCVLSSFKDLSKPFQCTSQDALDAAAERLYCPGDVDLVQRRHHEYHLVLPTADGVWLDSRLPGATHLVATHPLTGAHVDLSLLKFADDLAKRFASMGAEQVIANVRVSDEHLDVVVLGRHSFAQNLGKQMTLLSTRGRGSIASLRCFFGRRVARGQRVPVARYLGTQLHHRGAQLPEAAARVQAAEAVRVTPGGEGQQYRSPPNEVVQRDLQIAPMAVDFRILRLSLLRRMAVIAALLGEFTRAEGETGALTFPAPPLAHAMVADVDALCVATGRLDLAAAVARRIFRLWTDADLGRDIVGLDARLLRVAAWSTRYPPTRAVPEGAIGWWAFHELGCFPDRPVLQPEEVLDLSFVCQEMTADGRVCGAAIATAQALRGHRTLRHKCRSTVSSLTPTNQCAFCQTVFATREVARGHIAAALQRGYCWRDRVHGRHALAAAAPVTCHCDVISLTLEAHYSHFIGSHLSDMSVQVHTLPPLTYEDGRAPKVDNSAGRRSGRASARQGEDEADDEDEADADRPAGLREAIIDLEDVVDAIARLLCSHDISIQDLEAAEYHTIRMETQHALVKVGREAGRQYAGVTQGQKPEVHGLGPPGPVVAEAVLRTVIAVPLSPRYTQETKDVLVALHGRLTDQVSSSAAVRHFRLRECWDKQETRAVFQLDAQEAGGGGLAVVALAAARLLGAALPGGLVREVQARLGR</sequence>
<organism evidence="2 3">
    <name type="scientific">Prorocentrum cordatum</name>
    <dbReference type="NCBI Taxonomy" id="2364126"/>
    <lineage>
        <taxon>Eukaryota</taxon>
        <taxon>Sar</taxon>
        <taxon>Alveolata</taxon>
        <taxon>Dinophyceae</taxon>
        <taxon>Prorocentrales</taxon>
        <taxon>Prorocentraceae</taxon>
        <taxon>Prorocentrum</taxon>
    </lineage>
</organism>
<protein>
    <submittedName>
        <fullName evidence="2">Uncharacterized protein</fullName>
    </submittedName>
</protein>
<feature type="compositionally biased region" description="Low complexity" evidence="1">
    <location>
        <begin position="543"/>
        <end position="554"/>
    </location>
</feature>
<accession>A0ABN9QXN7</accession>
<name>A0ABN9QXN7_9DINO</name>
<evidence type="ECO:0000256" key="1">
    <source>
        <dbReference type="SAM" id="MobiDB-lite"/>
    </source>
</evidence>
<dbReference type="EMBL" id="CAUYUJ010004836">
    <property type="protein sequence ID" value="CAK0811152.1"/>
    <property type="molecule type" value="Genomic_DNA"/>
</dbReference>